<reference evidence="1" key="1">
    <citation type="submission" date="2023-03" db="EMBL/GenBank/DDBJ databases">
        <title>Massive genome expansion in bonnet fungi (Mycena s.s.) driven by repeated elements and novel gene families across ecological guilds.</title>
        <authorList>
            <consortium name="Lawrence Berkeley National Laboratory"/>
            <person name="Harder C.B."/>
            <person name="Miyauchi S."/>
            <person name="Viragh M."/>
            <person name="Kuo A."/>
            <person name="Thoen E."/>
            <person name="Andreopoulos B."/>
            <person name="Lu D."/>
            <person name="Skrede I."/>
            <person name="Drula E."/>
            <person name="Henrissat B."/>
            <person name="Morin E."/>
            <person name="Kohler A."/>
            <person name="Barry K."/>
            <person name="LaButti K."/>
            <person name="Morin E."/>
            <person name="Salamov A."/>
            <person name="Lipzen A."/>
            <person name="Mereny Z."/>
            <person name="Hegedus B."/>
            <person name="Baldrian P."/>
            <person name="Stursova M."/>
            <person name="Weitz H."/>
            <person name="Taylor A."/>
            <person name="Grigoriev I.V."/>
            <person name="Nagy L.G."/>
            <person name="Martin F."/>
            <person name="Kauserud H."/>
        </authorList>
    </citation>
    <scope>NUCLEOTIDE SEQUENCE</scope>
    <source>
        <strain evidence="1">CBHHK067</strain>
    </source>
</reference>
<protein>
    <submittedName>
        <fullName evidence="1">Uncharacterized protein</fullName>
    </submittedName>
</protein>
<accession>A0AAD7BSS4</accession>
<keyword evidence="2" id="KW-1185">Reference proteome</keyword>
<organism evidence="1 2">
    <name type="scientific">Mycena rosella</name>
    <name type="common">Pink bonnet</name>
    <name type="synonym">Agaricus rosellus</name>
    <dbReference type="NCBI Taxonomy" id="1033263"/>
    <lineage>
        <taxon>Eukaryota</taxon>
        <taxon>Fungi</taxon>
        <taxon>Dikarya</taxon>
        <taxon>Basidiomycota</taxon>
        <taxon>Agaricomycotina</taxon>
        <taxon>Agaricomycetes</taxon>
        <taxon>Agaricomycetidae</taxon>
        <taxon>Agaricales</taxon>
        <taxon>Marasmiineae</taxon>
        <taxon>Mycenaceae</taxon>
        <taxon>Mycena</taxon>
    </lineage>
</organism>
<proteinExistence type="predicted"/>
<dbReference type="AlphaFoldDB" id="A0AAD7BSS4"/>
<gene>
    <name evidence="1" type="ORF">B0H17DRAFT_1218028</name>
</gene>
<sequence length="77" mass="8361">MDPRELVREALLTRPHHTILNLWTPTHIGMVGHELTDAAAKEVTEQCPDRDNGILLAQYAASSPFRLAASGTPVGSD</sequence>
<comment type="caution">
    <text evidence="1">The sequence shown here is derived from an EMBL/GenBank/DDBJ whole genome shotgun (WGS) entry which is preliminary data.</text>
</comment>
<dbReference type="Proteomes" id="UP001221757">
    <property type="component" value="Unassembled WGS sequence"/>
</dbReference>
<evidence type="ECO:0000313" key="2">
    <source>
        <dbReference type="Proteomes" id="UP001221757"/>
    </source>
</evidence>
<dbReference type="EMBL" id="JARKIE010000529">
    <property type="protein sequence ID" value="KAJ7629853.1"/>
    <property type="molecule type" value="Genomic_DNA"/>
</dbReference>
<name>A0AAD7BSS4_MYCRO</name>
<evidence type="ECO:0000313" key="1">
    <source>
        <dbReference type="EMBL" id="KAJ7629853.1"/>
    </source>
</evidence>